<dbReference type="Gene3D" id="2.40.50.140">
    <property type="entry name" value="Nucleic acid-binding proteins"/>
    <property type="match status" value="1"/>
</dbReference>
<evidence type="ECO:0000313" key="1">
    <source>
        <dbReference type="EMBL" id="CAI9101559.1"/>
    </source>
</evidence>
<sequence length="186" mass="20954">MAPCAPKMIANKVEIDKLNDFDESWAAIITVEEKCRLRANIHDESGSIQASIFGSIAEKILGFTATEIIENPEKIDMESERSAKQQAGGPTAALWSHPWTLANLQQRVLNHQQQQQLGSPDQQVIAKLTQDRMKAWNRAVLESVGSLEAREQQRLKRAEEMREKSMEGINDCGFSQKVVTTRMVNY</sequence>
<dbReference type="EMBL" id="OX459121">
    <property type="protein sequence ID" value="CAI9101559.1"/>
    <property type="molecule type" value="Genomic_DNA"/>
</dbReference>
<keyword evidence="2" id="KW-1185">Reference proteome</keyword>
<reference evidence="1" key="1">
    <citation type="submission" date="2023-03" db="EMBL/GenBank/DDBJ databases">
        <authorList>
            <person name="Julca I."/>
        </authorList>
    </citation>
    <scope>NUCLEOTIDE SEQUENCE</scope>
</reference>
<dbReference type="SUPFAM" id="SSF50249">
    <property type="entry name" value="Nucleic acid-binding proteins"/>
    <property type="match status" value="1"/>
</dbReference>
<name>A0AAV1D3I6_OLDCO</name>
<gene>
    <name evidence="1" type="ORF">OLC1_LOCUS11125</name>
</gene>
<proteinExistence type="predicted"/>
<protein>
    <submittedName>
        <fullName evidence="1">OLC1v1038912C1</fullName>
    </submittedName>
</protein>
<dbReference type="Proteomes" id="UP001161247">
    <property type="component" value="Chromosome 4"/>
</dbReference>
<evidence type="ECO:0000313" key="2">
    <source>
        <dbReference type="Proteomes" id="UP001161247"/>
    </source>
</evidence>
<organism evidence="1 2">
    <name type="scientific">Oldenlandia corymbosa var. corymbosa</name>
    <dbReference type="NCBI Taxonomy" id="529605"/>
    <lineage>
        <taxon>Eukaryota</taxon>
        <taxon>Viridiplantae</taxon>
        <taxon>Streptophyta</taxon>
        <taxon>Embryophyta</taxon>
        <taxon>Tracheophyta</taxon>
        <taxon>Spermatophyta</taxon>
        <taxon>Magnoliopsida</taxon>
        <taxon>eudicotyledons</taxon>
        <taxon>Gunneridae</taxon>
        <taxon>Pentapetalae</taxon>
        <taxon>asterids</taxon>
        <taxon>lamiids</taxon>
        <taxon>Gentianales</taxon>
        <taxon>Rubiaceae</taxon>
        <taxon>Rubioideae</taxon>
        <taxon>Spermacoceae</taxon>
        <taxon>Hedyotis-Oldenlandia complex</taxon>
        <taxon>Oldenlandia</taxon>
    </lineage>
</organism>
<accession>A0AAV1D3I6</accession>
<dbReference type="InterPro" id="IPR012340">
    <property type="entry name" value="NA-bd_OB-fold"/>
</dbReference>
<dbReference type="AlphaFoldDB" id="A0AAV1D3I6"/>